<dbReference type="EMBL" id="CP032427">
    <property type="protein sequence ID" value="AYC44076.1"/>
    <property type="molecule type" value="Genomic_DNA"/>
</dbReference>
<feature type="region of interest" description="Disordered" evidence="1">
    <location>
        <begin position="1"/>
        <end position="97"/>
    </location>
</feature>
<gene>
    <name evidence="2" type="ORF">DWG14_08384</name>
</gene>
<proteinExistence type="predicted"/>
<feature type="region of interest" description="Disordered" evidence="1">
    <location>
        <begin position="195"/>
        <end position="285"/>
    </location>
</feature>
<name>A0AAI8PTA6_9ACTN</name>
<feature type="region of interest" description="Disordered" evidence="1">
    <location>
        <begin position="116"/>
        <end position="152"/>
    </location>
</feature>
<accession>A0AAI8PTA6</accession>
<evidence type="ECO:0000313" key="3">
    <source>
        <dbReference type="Proteomes" id="UP000265765"/>
    </source>
</evidence>
<feature type="compositionally biased region" description="Basic and acidic residues" evidence="1">
    <location>
        <begin position="46"/>
        <end position="55"/>
    </location>
</feature>
<dbReference type="KEGG" id="sge:DWG14_08384"/>
<dbReference type="AlphaFoldDB" id="A0AAI8PTA6"/>
<reference evidence="2 3" key="1">
    <citation type="submission" date="2018-09" db="EMBL/GenBank/DDBJ databases">
        <title>Production of Trimethoprim by Streptomyces sp. 3E-1.</title>
        <authorList>
            <person name="Kang H.J."/>
            <person name="Kim S.B."/>
        </authorList>
    </citation>
    <scope>NUCLEOTIDE SEQUENCE [LARGE SCALE GENOMIC DNA]</scope>
    <source>
        <strain evidence="2 3">3E-1</strain>
    </source>
</reference>
<evidence type="ECO:0000256" key="1">
    <source>
        <dbReference type="SAM" id="MobiDB-lite"/>
    </source>
</evidence>
<protein>
    <submittedName>
        <fullName evidence="2">Uncharacterized protein</fullName>
    </submittedName>
</protein>
<organism evidence="2 3">
    <name type="scientific">Streptomyces griseorubiginosus</name>
    <dbReference type="NCBI Taxonomy" id="67304"/>
    <lineage>
        <taxon>Bacteria</taxon>
        <taxon>Bacillati</taxon>
        <taxon>Actinomycetota</taxon>
        <taxon>Actinomycetes</taxon>
        <taxon>Kitasatosporales</taxon>
        <taxon>Streptomycetaceae</taxon>
        <taxon>Streptomyces</taxon>
    </lineage>
</organism>
<sequence>MRDEVREHPVAAGHTSTIRRPSRPRERQVSAWEGSCPLTPVSRRARQQDTGEHGTHTRPACPRCVSAGPRGTSGPPAVRPAHHRLPTPGHQLAGRTDDRPVHRLLGTGARLVGELTIRDADLDQSGGASGADPPRQRRLSPPATGGAHGVRGPLRRACLAPLPAGSGPRRAATGADADRVVVRFHEMRLSLSPVLRAPHGERRGQPLTVLRSRATRAPLSPAAGAHRQSPRRTSPRGQEGRGAVGRDGSRSRGPGAEPAGLPAQQQRLEHEPHTAARGVHRQHLE</sequence>
<evidence type="ECO:0000313" key="2">
    <source>
        <dbReference type="EMBL" id="AYC44076.1"/>
    </source>
</evidence>
<dbReference type="Proteomes" id="UP000265765">
    <property type="component" value="Chromosome"/>
</dbReference>